<dbReference type="Proteomes" id="UP000823775">
    <property type="component" value="Unassembled WGS sequence"/>
</dbReference>
<evidence type="ECO:0000313" key="2">
    <source>
        <dbReference type="Proteomes" id="UP000823775"/>
    </source>
</evidence>
<accession>A0ABS8SPT6</accession>
<feature type="non-terminal residue" evidence="1">
    <location>
        <position position="1"/>
    </location>
</feature>
<organism evidence="1 2">
    <name type="scientific">Datura stramonium</name>
    <name type="common">Jimsonweed</name>
    <name type="synonym">Common thornapple</name>
    <dbReference type="NCBI Taxonomy" id="4076"/>
    <lineage>
        <taxon>Eukaryota</taxon>
        <taxon>Viridiplantae</taxon>
        <taxon>Streptophyta</taxon>
        <taxon>Embryophyta</taxon>
        <taxon>Tracheophyta</taxon>
        <taxon>Spermatophyta</taxon>
        <taxon>Magnoliopsida</taxon>
        <taxon>eudicotyledons</taxon>
        <taxon>Gunneridae</taxon>
        <taxon>Pentapetalae</taxon>
        <taxon>asterids</taxon>
        <taxon>lamiids</taxon>
        <taxon>Solanales</taxon>
        <taxon>Solanaceae</taxon>
        <taxon>Solanoideae</taxon>
        <taxon>Datureae</taxon>
        <taxon>Datura</taxon>
    </lineage>
</organism>
<evidence type="ECO:0000313" key="1">
    <source>
        <dbReference type="EMBL" id="MCD7460912.1"/>
    </source>
</evidence>
<protein>
    <submittedName>
        <fullName evidence="1">Uncharacterized protein</fullName>
    </submittedName>
</protein>
<reference evidence="1 2" key="1">
    <citation type="journal article" date="2021" name="BMC Genomics">
        <title>Datura genome reveals duplications of psychoactive alkaloid biosynthetic genes and high mutation rate following tissue culture.</title>
        <authorList>
            <person name="Rajewski A."/>
            <person name="Carter-House D."/>
            <person name="Stajich J."/>
            <person name="Litt A."/>
        </authorList>
    </citation>
    <scope>NUCLEOTIDE SEQUENCE [LARGE SCALE GENOMIC DNA]</scope>
    <source>
        <strain evidence="1">AR-01</strain>
    </source>
</reference>
<comment type="caution">
    <text evidence="1">The sequence shown here is derived from an EMBL/GenBank/DDBJ whole genome shotgun (WGS) entry which is preliminary data.</text>
</comment>
<dbReference type="EMBL" id="JACEIK010000687">
    <property type="protein sequence ID" value="MCD7460912.1"/>
    <property type="molecule type" value="Genomic_DNA"/>
</dbReference>
<gene>
    <name evidence="1" type="ORF">HAX54_044764</name>
</gene>
<sequence>VRHDIPFRTAPKNALGSFSDANLRLAGPYSSLSTALCMSSTVAHAVHRCQSAVGRSNSTNL</sequence>
<keyword evidence="2" id="KW-1185">Reference proteome</keyword>
<proteinExistence type="predicted"/>
<name>A0ABS8SPT6_DATST</name>